<organism evidence="2 3">
    <name type="scientific">Wallemia ichthyophaga</name>
    <dbReference type="NCBI Taxonomy" id="245174"/>
    <lineage>
        <taxon>Eukaryota</taxon>
        <taxon>Fungi</taxon>
        <taxon>Dikarya</taxon>
        <taxon>Basidiomycota</taxon>
        <taxon>Wallemiomycotina</taxon>
        <taxon>Wallemiomycetes</taxon>
        <taxon>Wallemiales</taxon>
        <taxon>Wallemiaceae</taxon>
        <taxon>Wallemia</taxon>
    </lineage>
</organism>
<reference evidence="2 3" key="1">
    <citation type="submission" date="2019-03" db="EMBL/GenBank/DDBJ databases">
        <title>Sequencing 23 genomes of Wallemia ichthyophaga.</title>
        <authorList>
            <person name="Gostincar C."/>
        </authorList>
    </citation>
    <scope>NUCLEOTIDE SEQUENCE [LARGE SCALE GENOMIC DNA]</scope>
    <source>
        <strain evidence="2 3">EXF-6200</strain>
    </source>
</reference>
<dbReference type="Proteomes" id="UP000310689">
    <property type="component" value="Unassembled WGS sequence"/>
</dbReference>
<evidence type="ECO:0000313" key="3">
    <source>
        <dbReference type="Proteomes" id="UP000310689"/>
    </source>
</evidence>
<comment type="caution">
    <text evidence="2">The sequence shown here is derived from an EMBL/GenBank/DDBJ whole genome shotgun (WGS) entry which is preliminary data.</text>
</comment>
<proteinExistence type="predicted"/>
<sequence>MKVAKKWKLEQHQPQFKEHMVVTAASPVPIKGGDCEHPRKPEHPKDTELAEHPQKPRYPLKRGGISHTLLNADPNENETPGSKNKFYRVQVTDYEPGPNDYDY</sequence>
<evidence type="ECO:0000313" key="2">
    <source>
        <dbReference type="EMBL" id="TIB29371.1"/>
    </source>
</evidence>
<feature type="compositionally biased region" description="Basic and acidic residues" evidence="1">
    <location>
        <begin position="33"/>
        <end position="54"/>
    </location>
</feature>
<gene>
    <name evidence="2" type="ORF">E3P86_03690</name>
</gene>
<dbReference type="AlphaFoldDB" id="A0A4T0IQI1"/>
<dbReference type="EMBL" id="SPOI01000297">
    <property type="protein sequence ID" value="TIB29371.1"/>
    <property type="molecule type" value="Genomic_DNA"/>
</dbReference>
<accession>A0A4T0IQI1</accession>
<feature type="region of interest" description="Disordered" evidence="1">
    <location>
        <begin position="28"/>
        <end position="103"/>
    </location>
</feature>
<protein>
    <submittedName>
        <fullName evidence="2">Uncharacterized protein</fullName>
    </submittedName>
</protein>
<name>A0A4T0IQI1_WALIC</name>
<evidence type="ECO:0000256" key="1">
    <source>
        <dbReference type="SAM" id="MobiDB-lite"/>
    </source>
</evidence>